<reference evidence="1" key="1">
    <citation type="journal article" date="2015" name="Nature">
        <title>Complex archaea that bridge the gap between prokaryotes and eukaryotes.</title>
        <authorList>
            <person name="Spang A."/>
            <person name="Saw J.H."/>
            <person name="Jorgensen S.L."/>
            <person name="Zaremba-Niedzwiedzka K."/>
            <person name="Martijn J."/>
            <person name="Lind A.E."/>
            <person name="van Eijk R."/>
            <person name="Schleper C."/>
            <person name="Guy L."/>
            <person name="Ettema T.J."/>
        </authorList>
    </citation>
    <scope>NUCLEOTIDE SEQUENCE</scope>
</reference>
<name>A0A0F9GNN5_9ZZZZ</name>
<evidence type="ECO:0000313" key="1">
    <source>
        <dbReference type="EMBL" id="KKM00409.1"/>
    </source>
</evidence>
<accession>A0A0F9GNN5</accession>
<proteinExistence type="predicted"/>
<gene>
    <name evidence="1" type="ORF">LCGC14_1804730</name>
</gene>
<dbReference type="EMBL" id="LAZR01017442">
    <property type="protein sequence ID" value="KKM00409.1"/>
    <property type="molecule type" value="Genomic_DNA"/>
</dbReference>
<organism evidence="1">
    <name type="scientific">marine sediment metagenome</name>
    <dbReference type="NCBI Taxonomy" id="412755"/>
    <lineage>
        <taxon>unclassified sequences</taxon>
        <taxon>metagenomes</taxon>
        <taxon>ecological metagenomes</taxon>
    </lineage>
</organism>
<sequence length="81" mass="10026">MSCELCNLKHLTLWYFEEDDFVVCDCKTCKVPVYIWRKHKFPNNVEISKMHFHAKKHFPNYNIDTKMRKIPNHFHFHCRKK</sequence>
<dbReference type="AlphaFoldDB" id="A0A0F9GNN5"/>
<protein>
    <submittedName>
        <fullName evidence="1">Uncharacterized protein</fullName>
    </submittedName>
</protein>
<comment type="caution">
    <text evidence="1">The sequence shown here is derived from an EMBL/GenBank/DDBJ whole genome shotgun (WGS) entry which is preliminary data.</text>
</comment>